<dbReference type="SMART" id="SM00028">
    <property type="entry name" value="TPR"/>
    <property type="match status" value="3"/>
</dbReference>
<feature type="repeat" description="TPR" evidence="12">
    <location>
        <begin position="223"/>
        <end position="256"/>
    </location>
</feature>
<dbReference type="GO" id="GO:0015165">
    <property type="term" value="F:pyrimidine nucleotide-sugar transmembrane transporter activity"/>
    <property type="evidence" value="ECO:0007669"/>
    <property type="project" value="InterPro"/>
</dbReference>
<feature type="transmembrane region" description="Helical" evidence="13">
    <location>
        <begin position="616"/>
        <end position="633"/>
    </location>
</feature>
<dbReference type="OrthoDB" id="408493at2759"/>
<evidence type="ECO:0000256" key="3">
    <source>
        <dbReference type="ARBA" id="ARBA00013194"/>
    </source>
</evidence>
<dbReference type="Pfam" id="PF00254">
    <property type="entry name" value="FKBP_C"/>
    <property type="match status" value="1"/>
</dbReference>
<dbReference type="Proteomes" id="UP000241769">
    <property type="component" value="Unassembled WGS sequence"/>
</dbReference>
<dbReference type="InterPro" id="IPR001179">
    <property type="entry name" value="PPIase_FKBP_dom"/>
</dbReference>
<dbReference type="SUPFAM" id="SSF103481">
    <property type="entry name" value="Multidrug resistance efflux transporter EmrE"/>
    <property type="match status" value="1"/>
</dbReference>
<keyword evidence="8 11" id="KW-0697">Rotamase</keyword>
<dbReference type="InParanoid" id="A0A2P6N5P4"/>
<feature type="transmembrane region" description="Helical" evidence="13">
    <location>
        <begin position="590"/>
        <end position="610"/>
    </location>
</feature>
<keyword evidence="5" id="KW-0677">Repeat</keyword>
<dbReference type="SUPFAM" id="SSF54534">
    <property type="entry name" value="FKBP-like"/>
    <property type="match status" value="1"/>
</dbReference>
<keyword evidence="7 13" id="KW-1133">Transmembrane helix</keyword>
<dbReference type="FunFam" id="3.10.50.40:FF:000025">
    <property type="entry name" value="Peptidylprolyl isomerase"/>
    <property type="match status" value="1"/>
</dbReference>
<feature type="transmembrane region" description="Helical" evidence="13">
    <location>
        <begin position="492"/>
        <end position="513"/>
    </location>
</feature>
<feature type="transmembrane region" description="Helical" evidence="13">
    <location>
        <begin position="559"/>
        <end position="583"/>
    </location>
</feature>
<evidence type="ECO:0000256" key="7">
    <source>
        <dbReference type="ARBA" id="ARBA00022989"/>
    </source>
</evidence>
<evidence type="ECO:0000256" key="9">
    <source>
        <dbReference type="ARBA" id="ARBA00023136"/>
    </source>
</evidence>
<dbReference type="InterPro" id="IPR046357">
    <property type="entry name" value="PPIase_dom_sf"/>
</dbReference>
<evidence type="ECO:0000313" key="15">
    <source>
        <dbReference type="EMBL" id="PRP79271.1"/>
    </source>
</evidence>
<dbReference type="InterPro" id="IPR037185">
    <property type="entry name" value="EmrE-like"/>
</dbReference>
<proteinExistence type="predicted"/>
<dbReference type="InterPro" id="IPR007271">
    <property type="entry name" value="Nuc_sug_transpt"/>
</dbReference>
<evidence type="ECO:0000256" key="11">
    <source>
        <dbReference type="PROSITE-ProRule" id="PRU00277"/>
    </source>
</evidence>
<comment type="subcellular location">
    <subcellularLocation>
        <location evidence="2">Membrane</location>
        <topology evidence="2">Multi-pass membrane protein</topology>
    </subcellularLocation>
</comment>
<evidence type="ECO:0000256" key="5">
    <source>
        <dbReference type="ARBA" id="ARBA00022737"/>
    </source>
</evidence>
<accession>A0A2P6N5P4</accession>
<reference evidence="15 16" key="1">
    <citation type="journal article" date="2018" name="Genome Biol. Evol.">
        <title>Multiple Roots of Fruiting Body Formation in Amoebozoa.</title>
        <authorList>
            <person name="Hillmann F."/>
            <person name="Forbes G."/>
            <person name="Novohradska S."/>
            <person name="Ferling I."/>
            <person name="Riege K."/>
            <person name="Groth M."/>
            <person name="Westermann M."/>
            <person name="Marz M."/>
            <person name="Spaller T."/>
            <person name="Winckler T."/>
            <person name="Schaap P."/>
            <person name="Glockner G."/>
        </authorList>
    </citation>
    <scope>NUCLEOTIDE SEQUENCE [LARGE SCALE GENOMIC DNA]</scope>
    <source>
        <strain evidence="15 16">Jena</strain>
    </source>
</reference>
<keyword evidence="4 13" id="KW-0812">Transmembrane</keyword>
<evidence type="ECO:0000256" key="8">
    <source>
        <dbReference type="ARBA" id="ARBA00023110"/>
    </source>
</evidence>
<evidence type="ECO:0000256" key="2">
    <source>
        <dbReference type="ARBA" id="ARBA00004141"/>
    </source>
</evidence>
<protein>
    <recommendedName>
        <fullName evidence="3 11">peptidylprolyl isomerase</fullName>
        <ecNumber evidence="3 11">5.2.1.8</ecNumber>
    </recommendedName>
</protein>
<evidence type="ECO:0000256" key="10">
    <source>
        <dbReference type="ARBA" id="ARBA00023235"/>
    </source>
</evidence>
<organism evidence="15 16">
    <name type="scientific">Planoprotostelium fungivorum</name>
    <dbReference type="NCBI Taxonomy" id="1890364"/>
    <lineage>
        <taxon>Eukaryota</taxon>
        <taxon>Amoebozoa</taxon>
        <taxon>Evosea</taxon>
        <taxon>Variosea</taxon>
        <taxon>Cavosteliida</taxon>
        <taxon>Cavosteliaceae</taxon>
        <taxon>Planoprotostelium</taxon>
    </lineage>
</organism>
<dbReference type="AlphaFoldDB" id="A0A2P6N5P4"/>
<dbReference type="InterPro" id="IPR019734">
    <property type="entry name" value="TPR_rpt"/>
</dbReference>
<dbReference type="EMBL" id="MDYQ01000190">
    <property type="protein sequence ID" value="PRP79271.1"/>
    <property type="molecule type" value="Genomic_DNA"/>
</dbReference>
<feature type="transmembrane region" description="Helical" evidence="13">
    <location>
        <begin position="525"/>
        <end position="547"/>
    </location>
</feature>
<keyword evidence="6 12" id="KW-0802">TPR repeat</keyword>
<evidence type="ECO:0000256" key="4">
    <source>
        <dbReference type="ARBA" id="ARBA00022692"/>
    </source>
</evidence>
<keyword evidence="9 13" id="KW-0472">Membrane</keyword>
<gene>
    <name evidence="15" type="ORF">PROFUN_14254</name>
</gene>
<evidence type="ECO:0000256" key="13">
    <source>
        <dbReference type="SAM" id="Phobius"/>
    </source>
</evidence>
<comment type="catalytic activity">
    <reaction evidence="1 11">
        <text>[protein]-peptidylproline (omega=180) = [protein]-peptidylproline (omega=0)</text>
        <dbReference type="Rhea" id="RHEA:16237"/>
        <dbReference type="Rhea" id="RHEA-COMP:10747"/>
        <dbReference type="Rhea" id="RHEA-COMP:10748"/>
        <dbReference type="ChEBI" id="CHEBI:83833"/>
        <dbReference type="ChEBI" id="CHEBI:83834"/>
        <dbReference type="EC" id="5.2.1.8"/>
    </reaction>
</comment>
<dbReference type="PROSITE" id="PS50005">
    <property type="entry name" value="TPR"/>
    <property type="match status" value="1"/>
</dbReference>
<keyword evidence="10 11" id="KW-0413">Isomerase</keyword>
<dbReference type="Gene3D" id="3.10.50.40">
    <property type="match status" value="1"/>
</dbReference>
<dbReference type="Pfam" id="PF07719">
    <property type="entry name" value="TPR_2"/>
    <property type="match status" value="1"/>
</dbReference>
<feature type="domain" description="PPIase FKBP-type" evidence="14">
    <location>
        <begin position="36"/>
        <end position="125"/>
    </location>
</feature>
<dbReference type="NCBIfam" id="TIGR00803">
    <property type="entry name" value="nst"/>
    <property type="match status" value="1"/>
</dbReference>
<dbReference type="STRING" id="1890364.A0A2P6N5P4"/>
<evidence type="ECO:0000256" key="12">
    <source>
        <dbReference type="PROSITE-ProRule" id="PRU00339"/>
    </source>
</evidence>
<dbReference type="GO" id="GO:0000139">
    <property type="term" value="C:Golgi membrane"/>
    <property type="evidence" value="ECO:0007669"/>
    <property type="project" value="InterPro"/>
</dbReference>
<dbReference type="InterPro" id="IPR013105">
    <property type="entry name" value="TPR_2"/>
</dbReference>
<keyword evidence="16" id="KW-1185">Reference proteome</keyword>
<dbReference type="Pfam" id="PF04142">
    <property type="entry name" value="Nuc_sug_transp"/>
    <property type="match status" value="1"/>
</dbReference>
<dbReference type="SUPFAM" id="SSF48452">
    <property type="entry name" value="TPR-like"/>
    <property type="match status" value="1"/>
</dbReference>
<name>A0A2P6N5P4_9EUKA</name>
<evidence type="ECO:0000313" key="16">
    <source>
        <dbReference type="Proteomes" id="UP000241769"/>
    </source>
</evidence>
<evidence type="ECO:0000259" key="14">
    <source>
        <dbReference type="PROSITE" id="PS50059"/>
    </source>
</evidence>
<dbReference type="GO" id="GO:0003755">
    <property type="term" value="F:peptidyl-prolyl cis-trans isomerase activity"/>
    <property type="evidence" value="ECO:0007669"/>
    <property type="project" value="UniProtKB-KW"/>
</dbReference>
<dbReference type="EC" id="5.2.1.8" evidence="3 11"/>
<dbReference type="PROSITE" id="PS50059">
    <property type="entry name" value="FKBP_PPIASE"/>
    <property type="match status" value="1"/>
</dbReference>
<sequence length="650" mass="71701">MSETFIAEQDLSGDGSLLKQIIVEGSGESPKKGSKVTVDQVHYIGTLLSDGSKFDSSRDRGEPFEFDIGKGQVIKGWDEGVATMKRGEKSNLICKPEYAYGAGGSPPSIPPNATLKFEVELFDWEEGEPEGKEEKMKVAGDLKERGNREFVVDKDFDKAIRSYTKALKMFDQMFGMDDDEKKEVDAIRLPCYLNLAAAQIKTKDFTGARLNCNKALDIDAKNVKALFRKGQSEMALSNFDEAKADFQEALKYSPKNKDVMSEMDKLKEAEKEYKMKRKGMWSEAQVFGCDKAFFTTTIKLGSQQKLFEKAMLGETNNPVLFGLPLKYASLLILILQNSALVLVMRYSRTMTGPMYISSTAVLLSERESFSSSMQKYSMKDLRTEVSLHCISFSRNPDQIFSRQSGFEKLLVPSALYTIQNNLQYLAASNLEAATFQVTYQLKILTTALFSVLMLNKTLNTNKWISLLILTLGVALVQFPSSSTATTTNMGNPTVGLAAVAAACVLSGLAGVYFEKILKNTSGSIWLRNIQMGIGSATMCAFFGVFLIDGHQVVTEGFFIGYNSVTIMAILIQAGGGLIVAVVVKYADNILKGFSTSISILVSSLISVWLFNFQLTTLFMIGALLVIYASYLYGKNEGPMPKDTEGARTDK</sequence>
<dbReference type="InterPro" id="IPR011990">
    <property type="entry name" value="TPR-like_helical_dom_sf"/>
</dbReference>
<evidence type="ECO:0000256" key="1">
    <source>
        <dbReference type="ARBA" id="ARBA00000971"/>
    </source>
</evidence>
<feature type="transmembrane region" description="Helical" evidence="13">
    <location>
        <begin position="327"/>
        <end position="346"/>
    </location>
</feature>
<feature type="transmembrane region" description="Helical" evidence="13">
    <location>
        <begin position="463"/>
        <end position="480"/>
    </location>
</feature>
<comment type="caution">
    <text evidence="15">The sequence shown here is derived from an EMBL/GenBank/DDBJ whole genome shotgun (WGS) entry which is preliminary data.</text>
</comment>
<dbReference type="PANTHER" id="PTHR10231">
    <property type="entry name" value="NUCLEOTIDE-SUGAR TRANSMEMBRANE TRANSPORTER"/>
    <property type="match status" value="1"/>
</dbReference>
<dbReference type="Gene3D" id="1.25.40.10">
    <property type="entry name" value="Tetratricopeptide repeat domain"/>
    <property type="match status" value="1"/>
</dbReference>
<evidence type="ECO:0000256" key="6">
    <source>
        <dbReference type="ARBA" id="ARBA00022803"/>
    </source>
</evidence>